<protein>
    <submittedName>
        <fullName evidence="1">Uncharacterized protein</fullName>
    </submittedName>
</protein>
<evidence type="ECO:0000313" key="1">
    <source>
        <dbReference type="EMBL" id="KAK4211301.1"/>
    </source>
</evidence>
<dbReference type="EMBL" id="MU858152">
    <property type="protein sequence ID" value="KAK4211301.1"/>
    <property type="molecule type" value="Genomic_DNA"/>
</dbReference>
<dbReference type="Proteomes" id="UP001301769">
    <property type="component" value="Unassembled WGS sequence"/>
</dbReference>
<sequence>MALQRMKHSPSIFQTHIAVCRAFAQGRKQLFYCKHRPDFSKPEFDKVCAFGICRDKIVTENARIVIIYGLYMPFLVGFREDRPEYIRDNTPVVAATLLSPVLFAGSLGYEETQSGRLRFFMAWECGSEARKIFLRL</sequence>
<proteinExistence type="predicted"/>
<feature type="non-terminal residue" evidence="1">
    <location>
        <position position="136"/>
    </location>
</feature>
<name>A0AAN6Y327_9PEZI</name>
<keyword evidence="2" id="KW-1185">Reference proteome</keyword>
<evidence type="ECO:0000313" key="2">
    <source>
        <dbReference type="Proteomes" id="UP001301769"/>
    </source>
</evidence>
<reference evidence="1" key="2">
    <citation type="submission" date="2023-05" db="EMBL/GenBank/DDBJ databases">
        <authorList>
            <consortium name="Lawrence Berkeley National Laboratory"/>
            <person name="Steindorff A."/>
            <person name="Hensen N."/>
            <person name="Bonometti L."/>
            <person name="Westerberg I."/>
            <person name="Brannstrom I.O."/>
            <person name="Guillou S."/>
            <person name="Cros-Aarteil S."/>
            <person name="Calhoun S."/>
            <person name="Haridas S."/>
            <person name="Kuo A."/>
            <person name="Mondo S."/>
            <person name="Pangilinan J."/>
            <person name="Riley R."/>
            <person name="Labutti K."/>
            <person name="Andreopoulos B."/>
            <person name="Lipzen A."/>
            <person name="Chen C."/>
            <person name="Yanf M."/>
            <person name="Daum C."/>
            <person name="Ng V."/>
            <person name="Clum A."/>
            <person name="Ohm R."/>
            <person name="Martin F."/>
            <person name="Silar P."/>
            <person name="Natvig D."/>
            <person name="Lalanne C."/>
            <person name="Gautier V."/>
            <person name="Ament-Velasquez S.L."/>
            <person name="Kruys A."/>
            <person name="Hutchinson M.I."/>
            <person name="Powell A.J."/>
            <person name="Barry K."/>
            <person name="Miller A.N."/>
            <person name="Grigoriev I.V."/>
            <person name="Debuchy R."/>
            <person name="Gladieux P."/>
            <person name="Thoren M.H."/>
            <person name="Johannesson H."/>
        </authorList>
    </citation>
    <scope>NUCLEOTIDE SEQUENCE</scope>
    <source>
        <strain evidence="1">PSN293</strain>
    </source>
</reference>
<accession>A0AAN6Y327</accession>
<organism evidence="1 2">
    <name type="scientific">Rhypophila decipiens</name>
    <dbReference type="NCBI Taxonomy" id="261697"/>
    <lineage>
        <taxon>Eukaryota</taxon>
        <taxon>Fungi</taxon>
        <taxon>Dikarya</taxon>
        <taxon>Ascomycota</taxon>
        <taxon>Pezizomycotina</taxon>
        <taxon>Sordariomycetes</taxon>
        <taxon>Sordariomycetidae</taxon>
        <taxon>Sordariales</taxon>
        <taxon>Naviculisporaceae</taxon>
        <taxon>Rhypophila</taxon>
    </lineage>
</organism>
<gene>
    <name evidence="1" type="ORF">QBC37DRAFT_427185</name>
</gene>
<comment type="caution">
    <text evidence="1">The sequence shown here is derived from an EMBL/GenBank/DDBJ whole genome shotgun (WGS) entry which is preliminary data.</text>
</comment>
<dbReference type="AlphaFoldDB" id="A0AAN6Y327"/>
<reference evidence="1" key="1">
    <citation type="journal article" date="2023" name="Mol. Phylogenet. Evol.">
        <title>Genome-scale phylogeny and comparative genomics of the fungal order Sordariales.</title>
        <authorList>
            <person name="Hensen N."/>
            <person name="Bonometti L."/>
            <person name="Westerberg I."/>
            <person name="Brannstrom I.O."/>
            <person name="Guillou S."/>
            <person name="Cros-Aarteil S."/>
            <person name="Calhoun S."/>
            <person name="Haridas S."/>
            <person name="Kuo A."/>
            <person name="Mondo S."/>
            <person name="Pangilinan J."/>
            <person name="Riley R."/>
            <person name="LaButti K."/>
            <person name="Andreopoulos B."/>
            <person name="Lipzen A."/>
            <person name="Chen C."/>
            <person name="Yan M."/>
            <person name="Daum C."/>
            <person name="Ng V."/>
            <person name="Clum A."/>
            <person name="Steindorff A."/>
            <person name="Ohm R.A."/>
            <person name="Martin F."/>
            <person name="Silar P."/>
            <person name="Natvig D.O."/>
            <person name="Lalanne C."/>
            <person name="Gautier V."/>
            <person name="Ament-Velasquez S.L."/>
            <person name="Kruys A."/>
            <person name="Hutchinson M.I."/>
            <person name="Powell A.J."/>
            <person name="Barry K."/>
            <person name="Miller A.N."/>
            <person name="Grigoriev I.V."/>
            <person name="Debuchy R."/>
            <person name="Gladieux P."/>
            <person name="Hiltunen Thoren M."/>
            <person name="Johannesson H."/>
        </authorList>
    </citation>
    <scope>NUCLEOTIDE SEQUENCE</scope>
    <source>
        <strain evidence="1">PSN293</strain>
    </source>
</reference>